<dbReference type="InterPro" id="IPR012337">
    <property type="entry name" value="RNaseH-like_sf"/>
</dbReference>
<gene>
    <name evidence="3" type="primary">LOC118348520</name>
</gene>
<dbReference type="InterPro" id="IPR044730">
    <property type="entry name" value="RNase_H-like_dom_plant"/>
</dbReference>
<reference evidence="3" key="1">
    <citation type="submission" date="2025-08" db="UniProtKB">
        <authorList>
            <consortium name="RefSeq"/>
        </authorList>
    </citation>
    <scope>IDENTIFICATION</scope>
    <source>
        <tissue evidence="3">Leaves</tissue>
    </source>
</reference>
<dbReference type="PANTHER" id="PTHR47074">
    <property type="entry name" value="BNAC02G40300D PROTEIN"/>
    <property type="match status" value="1"/>
</dbReference>
<dbReference type="Pfam" id="PF13456">
    <property type="entry name" value="RVT_3"/>
    <property type="match status" value="1"/>
</dbReference>
<dbReference type="GO" id="GO:0004523">
    <property type="term" value="F:RNA-DNA hybrid ribonuclease activity"/>
    <property type="evidence" value="ECO:0007669"/>
    <property type="project" value="InterPro"/>
</dbReference>
<dbReference type="PANTHER" id="PTHR47074:SF48">
    <property type="entry name" value="POLYNUCLEOTIDYL TRANSFERASE, RIBONUCLEASE H-LIKE SUPERFAMILY PROTEIN"/>
    <property type="match status" value="1"/>
</dbReference>
<dbReference type="KEGG" id="jre:118348520"/>
<dbReference type="AlphaFoldDB" id="A0A6P9ER24"/>
<evidence type="ECO:0000313" key="3">
    <source>
        <dbReference type="RefSeq" id="XP_035546313.1"/>
    </source>
</evidence>
<dbReference type="InterPro" id="IPR052929">
    <property type="entry name" value="RNase_H-like_EbsB-rel"/>
</dbReference>
<protein>
    <submittedName>
        <fullName evidence="3">Uncharacterized protein LOC118348520</fullName>
    </submittedName>
</protein>
<name>A0A6P9ER24_JUGRE</name>
<dbReference type="InParanoid" id="A0A6P9ER24"/>
<proteinExistence type="predicted"/>
<dbReference type="CDD" id="cd06222">
    <property type="entry name" value="RNase_H_like"/>
    <property type="match status" value="1"/>
</dbReference>
<dbReference type="SUPFAM" id="SSF53098">
    <property type="entry name" value="Ribonuclease H-like"/>
    <property type="match status" value="1"/>
</dbReference>
<dbReference type="GO" id="GO:0003676">
    <property type="term" value="F:nucleic acid binding"/>
    <property type="evidence" value="ECO:0007669"/>
    <property type="project" value="InterPro"/>
</dbReference>
<keyword evidence="2" id="KW-1185">Reference proteome</keyword>
<evidence type="ECO:0000313" key="2">
    <source>
        <dbReference type="Proteomes" id="UP000235220"/>
    </source>
</evidence>
<dbReference type="Proteomes" id="UP000235220">
    <property type="component" value="Chromosome 1"/>
</dbReference>
<dbReference type="Gene3D" id="3.30.420.10">
    <property type="entry name" value="Ribonuclease H-like superfamily/Ribonuclease H"/>
    <property type="match status" value="1"/>
</dbReference>
<accession>A0A6P9ER24</accession>
<dbReference type="GeneID" id="118348520"/>
<dbReference type="InterPro" id="IPR036397">
    <property type="entry name" value="RNaseH_sf"/>
</dbReference>
<dbReference type="OrthoDB" id="1906820at2759"/>
<organism evidence="2 3">
    <name type="scientific">Juglans regia</name>
    <name type="common">English walnut</name>
    <dbReference type="NCBI Taxonomy" id="51240"/>
    <lineage>
        <taxon>Eukaryota</taxon>
        <taxon>Viridiplantae</taxon>
        <taxon>Streptophyta</taxon>
        <taxon>Embryophyta</taxon>
        <taxon>Tracheophyta</taxon>
        <taxon>Spermatophyta</taxon>
        <taxon>Magnoliopsida</taxon>
        <taxon>eudicotyledons</taxon>
        <taxon>Gunneridae</taxon>
        <taxon>Pentapetalae</taxon>
        <taxon>rosids</taxon>
        <taxon>fabids</taxon>
        <taxon>Fagales</taxon>
        <taxon>Juglandaceae</taxon>
        <taxon>Juglans</taxon>
    </lineage>
</organism>
<sequence>MAPLLTRMLLSRMQEGQDMLNEESSWQDSMQPCNSVKTWQAPPSNWIKVNWDSAVDKTEGFIRVGVVVRDNAGHTIATKRTKKHLFPDPALAEAYGALIAVQFGLELGLSQVIIEGDSLQVINALKREEERCNSASMFVEEAKHLLNFFAKWEVSYVRRNGNYIAHLLAKNTLSIYDHVVTLGVLPTCIQVV</sequence>
<evidence type="ECO:0000259" key="1">
    <source>
        <dbReference type="Pfam" id="PF13456"/>
    </source>
</evidence>
<dbReference type="InterPro" id="IPR002156">
    <property type="entry name" value="RNaseH_domain"/>
</dbReference>
<feature type="domain" description="RNase H type-1" evidence="1">
    <location>
        <begin position="51"/>
        <end position="171"/>
    </location>
</feature>
<dbReference type="RefSeq" id="XP_035546313.1">
    <property type="nucleotide sequence ID" value="XM_035690420.1"/>
</dbReference>